<evidence type="ECO:0000313" key="3">
    <source>
        <dbReference type="EMBL" id="CBY33026.1"/>
    </source>
</evidence>
<evidence type="ECO:0000259" key="2">
    <source>
        <dbReference type="Pfam" id="PF24768"/>
    </source>
</evidence>
<feature type="compositionally biased region" description="Low complexity" evidence="1">
    <location>
        <begin position="424"/>
        <end position="441"/>
    </location>
</feature>
<dbReference type="InterPro" id="IPR011989">
    <property type="entry name" value="ARM-like"/>
</dbReference>
<feature type="compositionally biased region" description="Low complexity" evidence="1">
    <location>
        <begin position="456"/>
        <end position="466"/>
    </location>
</feature>
<dbReference type="GO" id="GO:0005829">
    <property type="term" value="C:cytosol"/>
    <property type="evidence" value="ECO:0007669"/>
    <property type="project" value="TreeGrafter"/>
</dbReference>
<reference evidence="3" key="1">
    <citation type="journal article" date="2010" name="Science">
        <title>Plasticity of animal genome architecture unmasked by rapid evolution of a pelagic tunicate.</title>
        <authorList>
            <person name="Denoeud F."/>
            <person name="Henriet S."/>
            <person name="Mungpakdee S."/>
            <person name="Aury J.M."/>
            <person name="Da Silva C."/>
            <person name="Brinkmann H."/>
            <person name="Mikhaleva J."/>
            <person name="Olsen L.C."/>
            <person name="Jubin C."/>
            <person name="Canestro C."/>
            <person name="Bouquet J.M."/>
            <person name="Danks G."/>
            <person name="Poulain J."/>
            <person name="Campsteijn C."/>
            <person name="Adamski M."/>
            <person name="Cross I."/>
            <person name="Yadetie F."/>
            <person name="Muffato M."/>
            <person name="Louis A."/>
            <person name="Butcher S."/>
            <person name="Tsagkogeorga G."/>
            <person name="Konrad A."/>
            <person name="Singh S."/>
            <person name="Jensen M.F."/>
            <person name="Cong E.H."/>
            <person name="Eikeseth-Otteraa H."/>
            <person name="Noel B."/>
            <person name="Anthouard V."/>
            <person name="Porcel B.M."/>
            <person name="Kachouri-Lafond R."/>
            <person name="Nishino A."/>
            <person name="Ugolini M."/>
            <person name="Chourrout P."/>
            <person name="Nishida H."/>
            <person name="Aasland R."/>
            <person name="Huzurbazar S."/>
            <person name="Westhof E."/>
            <person name="Delsuc F."/>
            <person name="Lehrach H."/>
            <person name="Reinhardt R."/>
            <person name="Weissenbach J."/>
            <person name="Roy S.W."/>
            <person name="Artiguenave F."/>
            <person name="Postlethwait J.H."/>
            <person name="Manak J.R."/>
            <person name="Thompson E.M."/>
            <person name="Jaillon O."/>
            <person name="Du Pasquier L."/>
            <person name="Boudinot P."/>
            <person name="Liberles D.A."/>
            <person name="Volff J.N."/>
            <person name="Philippe H."/>
            <person name="Lenhard B."/>
            <person name="Roest Crollius H."/>
            <person name="Wincker P."/>
            <person name="Chourrout D."/>
        </authorList>
    </citation>
    <scope>NUCLEOTIDE SEQUENCE [LARGE SCALE GENOMIC DNA]</scope>
</reference>
<organism evidence="3">
    <name type="scientific">Oikopleura dioica</name>
    <name type="common">Tunicate</name>
    <dbReference type="NCBI Taxonomy" id="34765"/>
    <lineage>
        <taxon>Eukaryota</taxon>
        <taxon>Metazoa</taxon>
        <taxon>Chordata</taxon>
        <taxon>Tunicata</taxon>
        <taxon>Appendicularia</taxon>
        <taxon>Copelata</taxon>
        <taxon>Oikopleuridae</taxon>
        <taxon>Oikopleura</taxon>
    </lineage>
</organism>
<feature type="non-terminal residue" evidence="3">
    <location>
        <position position="547"/>
    </location>
</feature>
<dbReference type="Gene3D" id="1.25.10.10">
    <property type="entry name" value="Leucine-rich Repeat Variant"/>
    <property type="match status" value="1"/>
</dbReference>
<dbReference type="Pfam" id="PF24768">
    <property type="entry name" value="ARM_ARMC5"/>
    <property type="match status" value="1"/>
</dbReference>
<dbReference type="GO" id="GO:0009653">
    <property type="term" value="P:anatomical structure morphogenesis"/>
    <property type="evidence" value="ECO:0007669"/>
    <property type="project" value="TreeGrafter"/>
</dbReference>
<feature type="compositionally biased region" description="Basic residues" evidence="1">
    <location>
        <begin position="445"/>
        <end position="455"/>
    </location>
</feature>
<proteinExistence type="predicted"/>
<gene>
    <name evidence="3" type="ORF">GSOID_T00020892001</name>
</gene>
<accession>E4YBT9</accession>
<evidence type="ECO:0000256" key="1">
    <source>
        <dbReference type="SAM" id="MobiDB-lite"/>
    </source>
</evidence>
<dbReference type="InterPro" id="IPR055445">
    <property type="entry name" value="ARM_ARMC5"/>
</dbReference>
<protein>
    <recommendedName>
        <fullName evidence="2">ARMC5-like ARM-repeats domain-containing protein</fullName>
    </recommendedName>
</protein>
<dbReference type="AlphaFoldDB" id="E4YBT9"/>
<dbReference type="PANTHER" id="PTHR23312">
    <property type="entry name" value="ARMC5 ARMADILLO REPEAT-CONTAINING -RELATED"/>
    <property type="match status" value="1"/>
</dbReference>
<feature type="region of interest" description="Disordered" evidence="1">
    <location>
        <begin position="418"/>
        <end position="518"/>
    </location>
</feature>
<dbReference type="InterPro" id="IPR016024">
    <property type="entry name" value="ARM-type_fold"/>
</dbReference>
<name>E4YBT9_OIKDI</name>
<dbReference type="EMBL" id="FN654387">
    <property type="protein sequence ID" value="CBY33026.1"/>
    <property type="molecule type" value="Genomic_DNA"/>
</dbReference>
<feature type="domain" description="ARMC5-like ARM-repeats" evidence="2">
    <location>
        <begin position="56"/>
        <end position="358"/>
    </location>
</feature>
<dbReference type="Proteomes" id="UP000011014">
    <property type="component" value="Unassembled WGS sequence"/>
</dbReference>
<sequence>MVSISQLVHYSPDVAKQVLLEARERTRKTANIKAFIADNAVTHLVSYIFQPPPADLLNLSLSIFANLLSDEDAKRQINCEQIQGLIRMLDETTADEEFDGPREVQIEMKGRLIRALTNIAQGSASNRDILVQNGAFKSIGAATLSEESPDIYEVACRALRIIPSDAIQRKLAAANCAEIPAKALLMDRKIARSAVRAVSNLSKAINPHLTSSLLHYDGKPIKILLRAITSRTISTRQDALSAVLRLTQRVGALRPKICSYGGLHLFQANLEKSGGGFTRFGIPFLRSICCCVREAINRKKVREIGCFKNFSKILQKRINSETKPLSEGDELILMAKAIVLTSLTHFYYDDEGVAEMIALEYASSIATLLPETLIDIADSPDAPTDYDHQIAASSDLPTAFNKVDLVAPLWAPQNSVQTMKRLQSSSSSDESFESGLSPSSSPVRRQFKRRKRSHRSYSSSSDDSSSTPGLPARRLSAIEASPDRSRSSSPLSILPTPPPTPNHEQNGASEKERVSNKLTQEEAALTILNRFLMVKPAETIEQLSKPE</sequence>
<dbReference type="SUPFAM" id="SSF48371">
    <property type="entry name" value="ARM repeat"/>
    <property type="match status" value="1"/>
</dbReference>
<dbReference type="PANTHER" id="PTHR23312:SF8">
    <property type="entry name" value="ARMADILLO REPEAT-CONTAINING PROTEIN 5"/>
    <property type="match status" value="1"/>
</dbReference>